<accession>A0ACC2N6X7</accession>
<dbReference type="EMBL" id="CM056744">
    <property type="protein sequence ID" value="KAJ8666893.1"/>
    <property type="molecule type" value="Genomic_DNA"/>
</dbReference>
<sequence>MLSTLLTVTFATLTIISGQDYLMDVDDIPRDGVLLRRQKRFFPLFSVVRFPNSQCTASNTFNGTCFTKRECASQGGTAFGSCANGFGVCCVFQKSCGSTMSTNITYFTNPSYPTTYDGGDRCGISVQKCSSNICQLRVDFLDFTLAQPTSEGVCDYDLLSISGGSPRVPRICGENTDQHMYVDFEGTNPISISIDTSTEYSMKRRWNMRIQQIACDSQMRAPSGCLQYYTSISGSVTSFNYGTSSNPRMSDGGTTGTREMSELNYGVCVKSVSGYCSIKWSAADNAFSISGDSETLTADFGTNCTTDYVIIPNPTEVNSNMDNEPVDRFCGSSFSPKMSTLKPFLLYVVTDNTETESDTGNNGFSLSYKQIICSI</sequence>
<proteinExistence type="predicted"/>
<comment type="caution">
    <text evidence="1">The sequence shown here is derived from an EMBL/GenBank/DDBJ whole genome shotgun (WGS) entry which is preliminary data.</text>
</comment>
<evidence type="ECO:0000313" key="2">
    <source>
        <dbReference type="Proteomes" id="UP001239111"/>
    </source>
</evidence>
<keyword evidence="2" id="KW-1185">Reference proteome</keyword>
<organism evidence="1 2">
    <name type="scientific">Eretmocerus hayati</name>
    <dbReference type="NCBI Taxonomy" id="131215"/>
    <lineage>
        <taxon>Eukaryota</taxon>
        <taxon>Metazoa</taxon>
        <taxon>Ecdysozoa</taxon>
        <taxon>Arthropoda</taxon>
        <taxon>Hexapoda</taxon>
        <taxon>Insecta</taxon>
        <taxon>Pterygota</taxon>
        <taxon>Neoptera</taxon>
        <taxon>Endopterygota</taxon>
        <taxon>Hymenoptera</taxon>
        <taxon>Apocrita</taxon>
        <taxon>Proctotrupomorpha</taxon>
        <taxon>Chalcidoidea</taxon>
        <taxon>Aphelinidae</taxon>
        <taxon>Aphelininae</taxon>
        <taxon>Eretmocerus</taxon>
    </lineage>
</organism>
<name>A0ACC2N6X7_9HYME</name>
<evidence type="ECO:0000313" key="1">
    <source>
        <dbReference type="EMBL" id="KAJ8666893.1"/>
    </source>
</evidence>
<protein>
    <submittedName>
        <fullName evidence="1">Uncharacterized protein</fullName>
    </submittedName>
</protein>
<dbReference type="Proteomes" id="UP001239111">
    <property type="component" value="Chromosome 4"/>
</dbReference>
<gene>
    <name evidence="1" type="ORF">QAD02_008555</name>
</gene>
<reference evidence="1" key="1">
    <citation type="submission" date="2023-04" db="EMBL/GenBank/DDBJ databases">
        <title>A chromosome-level genome assembly of the parasitoid wasp Eretmocerus hayati.</title>
        <authorList>
            <person name="Zhong Y."/>
            <person name="Liu S."/>
            <person name="Liu Y."/>
        </authorList>
    </citation>
    <scope>NUCLEOTIDE SEQUENCE</scope>
    <source>
        <strain evidence="1">ZJU_SS_LIU_2023</strain>
    </source>
</reference>